<evidence type="ECO:0000313" key="3">
    <source>
        <dbReference type="Proteomes" id="UP001500221"/>
    </source>
</evidence>
<keyword evidence="1" id="KW-0812">Transmembrane</keyword>
<comment type="caution">
    <text evidence="2">The sequence shown here is derived from an EMBL/GenBank/DDBJ whole genome shotgun (WGS) entry which is preliminary data.</text>
</comment>
<protein>
    <recommendedName>
        <fullName evidence="4">Histidine kinase</fullName>
    </recommendedName>
</protein>
<sequence>MTWLVWAPANGVIALAYLAIGLVIVVPLARARRLRGNPLALATAAIFLTGAVHHGALATHLWGWPLVVWSVLSAVAACWYWSLRRSYRSLTIGPQLFDDVRRREQQALELNDTVLQSLVVAKLALDLDDPERVQRALDSSIAAASKMVTDLIGEAPASTLLRSAPAEVGAVLSTDAPVTP</sequence>
<keyword evidence="1" id="KW-0472">Membrane</keyword>
<evidence type="ECO:0000313" key="2">
    <source>
        <dbReference type="EMBL" id="GAA5155443.1"/>
    </source>
</evidence>
<feature type="transmembrane region" description="Helical" evidence="1">
    <location>
        <begin position="62"/>
        <end position="81"/>
    </location>
</feature>
<dbReference type="EMBL" id="BAABKG010000006">
    <property type="protein sequence ID" value="GAA5155443.1"/>
    <property type="molecule type" value="Genomic_DNA"/>
</dbReference>
<keyword evidence="1" id="KW-1133">Transmembrane helix</keyword>
<accession>A0ABP9Q1P9</accession>
<evidence type="ECO:0000256" key="1">
    <source>
        <dbReference type="SAM" id="Phobius"/>
    </source>
</evidence>
<keyword evidence="3" id="KW-1185">Reference proteome</keyword>
<dbReference type="Proteomes" id="UP001500221">
    <property type="component" value="Unassembled WGS sequence"/>
</dbReference>
<evidence type="ECO:0008006" key="4">
    <source>
        <dbReference type="Google" id="ProtNLM"/>
    </source>
</evidence>
<organism evidence="2 3">
    <name type="scientific">Nocardioides marinquilinus</name>
    <dbReference type="NCBI Taxonomy" id="1210400"/>
    <lineage>
        <taxon>Bacteria</taxon>
        <taxon>Bacillati</taxon>
        <taxon>Actinomycetota</taxon>
        <taxon>Actinomycetes</taxon>
        <taxon>Propionibacteriales</taxon>
        <taxon>Nocardioidaceae</taxon>
        <taxon>Nocardioides</taxon>
    </lineage>
</organism>
<dbReference type="RefSeq" id="WP_345463204.1">
    <property type="nucleotide sequence ID" value="NZ_BAABKG010000006.1"/>
</dbReference>
<feature type="transmembrane region" description="Helical" evidence="1">
    <location>
        <begin position="6"/>
        <end position="26"/>
    </location>
</feature>
<reference evidence="3" key="1">
    <citation type="journal article" date="2019" name="Int. J. Syst. Evol. Microbiol.">
        <title>The Global Catalogue of Microorganisms (GCM) 10K type strain sequencing project: providing services to taxonomists for standard genome sequencing and annotation.</title>
        <authorList>
            <consortium name="The Broad Institute Genomics Platform"/>
            <consortium name="The Broad Institute Genome Sequencing Center for Infectious Disease"/>
            <person name="Wu L."/>
            <person name="Ma J."/>
        </authorList>
    </citation>
    <scope>NUCLEOTIDE SEQUENCE [LARGE SCALE GENOMIC DNA]</scope>
    <source>
        <strain evidence="3">JCM 18459</strain>
    </source>
</reference>
<name>A0ABP9Q1P9_9ACTN</name>
<proteinExistence type="predicted"/>
<feature type="transmembrane region" description="Helical" evidence="1">
    <location>
        <begin position="38"/>
        <end position="56"/>
    </location>
</feature>
<gene>
    <name evidence="2" type="ORF">GCM10023340_40720</name>
</gene>